<dbReference type="GO" id="GO:0003700">
    <property type="term" value="F:DNA-binding transcription factor activity"/>
    <property type="evidence" value="ECO:0007669"/>
    <property type="project" value="InterPro"/>
</dbReference>
<dbReference type="RefSeq" id="WP_006025858.1">
    <property type="nucleotide sequence ID" value="NZ_CP013380.1"/>
</dbReference>
<protein>
    <submittedName>
        <fullName evidence="5">LysR family transcriptional regulator</fullName>
    </submittedName>
</protein>
<dbReference type="Proteomes" id="UP000594943">
    <property type="component" value="Chromosome 1"/>
</dbReference>
<dbReference type="PANTHER" id="PTHR30579">
    <property type="entry name" value="TRANSCRIPTIONAL REGULATOR"/>
    <property type="match status" value="1"/>
</dbReference>
<name>A0A7U4P321_9BURK</name>
<dbReference type="Pfam" id="PF03466">
    <property type="entry name" value="LysR_substrate"/>
    <property type="match status" value="1"/>
</dbReference>
<dbReference type="InterPro" id="IPR036390">
    <property type="entry name" value="WH_DNA-bd_sf"/>
</dbReference>
<comment type="similarity">
    <text evidence="1">Belongs to the LysR transcriptional regulatory family.</text>
</comment>
<evidence type="ECO:0000313" key="5">
    <source>
        <dbReference type="EMBL" id="QPS42726.1"/>
    </source>
</evidence>
<dbReference type="Gene3D" id="3.40.190.290">
    <property type="match status" value="1"/>
</dbReference>
<dbReference type="Gene3D" id="1.10.10.10">
    <property type="entry name" value="Winged helix-like DNA-binding domain superfamily/Winged helix DNA-binding domain"/>
    <property type="match status" value="1"/>
</dbReference>
<keyword evidence="2" id="KW-0805">Transcription regulation</keyword>
<dbReference type="PANTHER" id="PTHR30579:SF3">
    <property type="entry name" value="TRANSCRIPTIONAL REGULATORY PROTEIN"/>
    <property type="match status" value="1"/>
</dbReference>
<dbReference type="GO" id="GO:0003677">
    <property type="term" value="F:DNA binding"/>
    <property type="evidence" value="ECO:0007669"/>
    <property type="project" value="UniProtKB-KW"/>
</dbReference>
<sequence>MHAETQYELTAIDMQTVLALVRAGTLAEAARRMNLDASTVFRTVQRIERGLGQRLFERSKRGYRPTPLGSRLAQHGERIEAELDAARVAAGTDTAALTGTVHVTTTDSVLSGPLLNALGGLAARHPALRFDLDTSNGLASLTRRDADIAVRATKRAPGHLIGRAVGPLRIAVFAHASSPLRAGDFDALAQCDWAAPDLALSNHPSVGWRRRRYPDVEPRYRVNSVVSVCELVAAGLAIGVLPIFLAKAYPGIRRISPPLDDAQSQLWVLAHPDARHLPHVSAVYSHLCATLADALADDGGDA</sequence>
<evidence type="ECO:0000256" key="2">
    <source>
        <dbReference type="ARBA" id="ARBA00023015"/>
    </source>
</evidence>
<gene>
    <name evidence="5" type="ORF">I6G56_14125</name>
</gene>
<accession>A0A7T2TZ41</accession>
<keyword evidence="4" id="KW-0804">Transcription</keyword>
<dbReference type="Pfam" id="PF00126">
    <property type="entry name" value="HTH_1"/>
    <property type="match status" value="1"/>
</dbReference>
<dbReference type="KEGG" id="bhg:I6G56_14125"/>
<dbReference type="AlphaFoldDB" id="A0A7U4P321"/>
<proteinExistence type="inferred from homology"/>
<keyword evidence="3" id="KW-0238">DNA-binding</keyword>
<evidence type="ECO:0000256" key="4">
    <source>
        <dbReference type="ARBA" id="ARBA00023163"/>
    </source>
</evidence>
<dbReference type="InterPro" id="IPR036388">
    <property type="entry name" value="WH-like_DNA-bd_sf"/>
</dbReference>
<dbReference type="InterPro" id="IPR050176">
    <property type="entry name" value="LTTR"/>
</dbReference>
<evidence type="ECO:0000256" key="1">
    <source>
        <dbReference type="ARBA" id="ARBA00009437"/>
    </source>
</evidence>
<dbReference type="EMBL" id="CP065686">
    <property type="protein sequence ID" value="QPS42726.1"/>
    <property type="molecule type" value="Genomic_DNA"/>
</dbReference>
<dbReference type="SUPFAM" id="SSF46785">
    <property type="entry name" value="Winged helix' DNA-binding domain"/>
    <property type="match status" value="1"/>
</dbReference>
<evidence type="ECO:0000256" key="3">
    <source>
        <dbReference type="ARBA" id="ARBA00023125"/>
    </source>
</evidence>
<organism evidence="5 6">
    <name type="scientific">Burkholderia humptydooensis</name>
    <dbReference type="NCBI Taxonomy" id="430531"/>
    <lineage>
        <taxon>Bacteria</taxon>
        <taxon>Pseudomonadati</taxon>
        <taxon>Pseudomonadota</taxon>
        <taxon>Betaproteobacteria</taxon>
        <taxon>Burkholderiales</taxon>
        <taxon>Burkholderiaceae</taxon>
        <taxon>Burkholderia</taxon>
        <taxon>pseudomallei group</taxon>
    </lineage>
</organism>
<dbReference type="InterPro" id="IPR005119">
    <property type="entry name" value="LysR_subst-bd"/>
</dbReference>
<dbReference type="InterPro" id="IPR000847">
    <property type="entry name" value="LysR_HTH_N"/>
</dbReference>
<reference evidence="5 6" key="1">
    <citation type="submission" date="2020-12" db="EMBL/GenBank/DDBJ databases">
        <title>FDA dAtabase for Regulatory Grade micrObial Sequences (FDA-ARGOS): Supporting development and validation of Infectious Disease Dx tests.</title>
        <authorList>
            <person name="Nelson B."/>
            <person name="Plummer A."/>
            <person name="Tallon L."/>
            <person name="Sadzewicz L."/>
            <person name="Zhao X."/>
            <person name="Boylan J."/>
            <person name="Ott S."/>
            <person name="Bowen H."/>
            <person name="Vavikolanu K."/>
            <person name="Mehta A."/>
            <person name="Aluvathingal J."/>
            <person name="Nadendla S."/>
            <person name="Myers T."/>
            <person name="Yan Y."/>
            <person name="Sichtig H."/>
        </authorList>
    </citation>
    <scope>NUCLEOTIDE SEQUENCE [LARGE SCALE GENOMIC DNA]</scope>
    <source>
        <strain evidence="5 6">FDAARGOS_899</strain>
    </source>
</reference>
<accession>A0A7U4P321</accession>
<dbReference type="SUPFAM" id="SSF53850">
    <property type="entry name" value="Periplasmic binding protein-like II"/>
    <property type="match status" value="1"/>
</dbReference>
<dbReference type="PROSITE" id="PS50931">
    <property type="entry name" value="HTH_LYSR"/>
    <property type="match status" value="1"/>
</dbReference>
<evidence type="ECO:0000313" key="6">
    <source>
        <dbReference type="Proteomes" id="UP000594943"/>
    </source>
</evidence>